<dbReference type="CDD" id="cd00780">
    <property type="entry name" value="NTF2"/>
    <property type="match status" value="1"/>
</dbReference>
<dbReference type="Pfam" id="PF02136">
    <property type="entry name" value="NTF2"/>
    <property type="match status" value="1"/>
</dbReference>
<feature type="region of interest" description="Disordered" evidence="2">
    <location>
        <begin position="397"/>
        <end position="514"/>
    </location>
</feature>
<dbReference type="InterPro" id="IPR002075">
    <property type="entry name" value="NTF2_dom"/>
</dbReference>
<dbReference type="FunFam" id="3.10.450.50:FF:000010">
    <property type="entry name" value="Ras GTPase-activating protein-binding protein"/>
    <property type="match status" value="1"/>
</dbReference>
<feature type="compositionally biased region" description="Low complexity" evidence="2">
    <location>
        <begin position="302"/>
        <end position="314"/>
    </location>
</feature>
<feature type="compositionally biased region" description="Polar residues" evidence="2">
    <location>
        <begin position="36"/>
        <end position="45"/>
    </location>
</feature>
<evidence type="ECO:0000259" key="3">
    <source>
        <dbReference type="PROSITE" id="PS50177"/>
    </source>
</evidence>
<reference evidence="4 5" key="1">
    <citation type="journal article" date="2018" name="Nat. Ecol. Evol.">
        <title>Genomic signatures of mitonuclear coevolution across populations of Tigriopus californicus.</title>
        <authorList>
            <person name="Barreto F.S."/>
            <person name="Watson E.T."/>
            <person name="Lima T.G."/>
            <person name="Willett C.S."/>
            <person name="Edmands S."/>
            <person name="Li W."/>
            <person name="Burton R.S."/>
        </authorList>
    </citation>
    <scope>NUCLEOTIDE SEQUENCE [LARGE SCALE GENOMIC DNA]</scope>
    <source>
        <strain evidence="4 5">San Diego</strain>
    </source>
</reference>
<evidence type="ECO:0000313" key="4">
    <source>
        <dbReference type="EMBL" id="TRY81046.1"/>
    </source>
</evidence>
<feature type="compositionally biased region" description="Low complexity" evidence="2">
    <location>
        <begin position="357"/>
        <end position="372"/>
    </location>
</feature>
<proteinExistence type="predicted"/>
<dbReference type="InterPro" id="IPR039539">
    <property type="entry name" value="Ras_GTPase_bind_prot"/>
</dbReference>
<feature type="compositionally biased region" description="Gly residues" evidence="2">
    <location>
        <begin position="619"/>
        <end position="638"/>
    </location>
</feature>
<organism evidence="4 5">
    <name type="scientific">Tigriopus californicus</name>
    <name type="common">Marine copepod</name>
    <dbReference type="NCBI Taxonomy" id="6832"/>
    <lineage>
        <taxon>Eukaryota</taxon>
        <taxon>Metazoa</taxon>
        <taxon>Ecdysozoa</taxon>
        <taxon>Arthropoda</taxon>
        <taxon>Crustacea</taxon>
        <taxon>Multicrustacea</taxon>
        <taxon>Hexanauplia</taxon>
        <taxon>Copepoda</taxon>
        <taxon>Harpacticoida</taxon>
        <taxon>Harpacticidae</taxon>
        <taxon>Tigriopus</taxon>
    </lineage>
</organism>
<accession>A0A553PTQ0</accession>
<dbReference type="PROSITE" id="PS50177">
    <property type="entry name" value="NTF2_DOMAIN"/>
    <property type="match status" value="1"/>
</dbReference>
<dbReference type="GO" id="GO:0003729">
    <property type="term" value="F:mRNA binding"/>
    <property type="evidence" value="ECO:0007669"/>
    <property type="project" value="TreeGrafter"/>
</dbReference>
<dbReference type="EMBL" id="VCGU01000001">
    <property type="protein sequence ID" value="TRY81046.1"/>
    <property type="molecule type" value="Genomic_DNA"/>
</dbReference>
<feature type="region of interest" description="Disordered" evidence="2">
    <location>
        <begin position="1"/>
        <end position="55"/>
    </location>
</feature>
<sequence>MVMDRPIAQVSSTAPPASAVAPSLLASEPTGAGQPASGQPTSMTHASEPVPSPQSVGREFVRQYYTLLNQAPEHLHRFYSHNSSFVHGGLESHEAVKGQHQIHQRIQELNFQDCHAKIRQVDAYSTLDDGVVVQVSGELSNNGQPMRRFMQTFVLAPQSRKKYYVHNDIFRYQDEVYGDEDSSSPPSEVNVEGTYQNSVSAMANQPSQEEVAPVPREMVASVATTNGHVHHAYNANVDKNAKNMKGVPATPNAAISTQEGNFAPKQPTGPVVVSVNPAPAAQTIPSAEVPVRQAPVASIKNLQGNNANENGNNGVSSADLSPENSPQGNTAMARTTAKAHPAPTPSAPKADQPEKTAPVLQATAQVAAQPAPSQVPPSEPSGPISYASLVKAGQSVGAKQSDPVVTGKPPPAVTATPVLKQDPKEGGALPASTTTFVNKGNGGFRGGGGGGGSGGNRGGGPVAGGRGGMTQNPRERFVSSGGPESIDGSDSGPSNVSGTGGGPPNAGRGNRKRITSATNPSLMFTDAQQLFVGANQSKTTPGGARVPNFGFVVFEDERSVQECLRRKPIHLPQDNHRLNVEEKMNKFFSHRSEGGGGPNQGGGGMGGNRNYDRGSQEHLGGGGGNAGGMGRGGPGGDR</sequence>
<feature type="compositionally biased region" description="Gly residues" evidence="2">
    <location>
        <begin position="594"/>
        <end position="607"/>
    </location>
</feature>
<evidence type="ECO:0000256" key="2">
    <source>
        <dbReference type="SAM" id="MobiDB-lite"/>
    </source>
</evidence>
<evidence type="ECO:0000313" key="5">
    <source>
        <dbReference type="Proteomes" id="UP000318571"/>
    </source>
</evidence>
<dbReference type="InterPro" id="IPR018222">
    <property type="entry name" value="Nuclear_transport_factor_2_euk"/>
</dbReference>
<dbReference type="PANTHER" id="PTHR10693">
    <property type="entry name" value="RAS GTPASE-ACTIVATING PROTEIN-BINDING PROTEIN"/>
    <property type="match status" value="1"/>
</dbReference>
<feature type="region of interest" description="Disordered" evidence="2">
    <location>
        <begin position="302"/>
        <end position="385"/>
    </location>
</feature>
<dbReference type="AlphaFoldDB" id="A0A553PTQ0"/>
<keyword evidence="5" id="KW-1185">Reference proteome</keyword>
<protein>
    <recommendedName>
        <fullName evidence="3">NTF2 domain-containing protein</fullName>
    </recommendedName>
</protein>
<dbReference type="Gene3D" id="3.10.450.50">
    <property type="match status" value="1"/>
</dbReference>
<dbReference type="Proteomes" id="UP000318571">
    <property type="component" value="Chromosome 12"/>
</dbReference>
<name>A0A553PTQ0_TIGCA</name>
<dbReference type="GO" id="GO:0005829">
    <property type="term" value="C:cytosol"/>
    <property type="evidence" value="ECO:0007669"/>
    <property type="project" value="TreeGrafter"/>
</dbReference>
<dbReference type="STRING" id="6832.A0A553PTQ0"/>
<dbReference type="InterPro" id="IPR032710">
    <property type="entry name" value="NTF2-like_dom_sf"/>
</dbReference>
<keyword evidence="1" id="KW-0694">RNA-binding</keyword>
<comment type="caution">
    <text evidence="4">The sequence shown here is derived from an EMBL/GenBank/DDBJ whole genome shotgun (WGS) entry which is preliminary data.</text>
</comment>
<gene>
    <name evidence="4" type="ORF">TCAL_06493</name>
</gene>
<feature type="region of interest" description="Disordered" evidence="2">
    <location>
        <begin position="586"/>
        <end position="638"/>
    </location>
</feature>
<feature type="compositionally biased region" description="Low complexity" evidence="2">
    <location>
        <begin position="10"/>
        <end position="27"/>
    </location>
</feature>
<feature type="domain" description="NTF2" evidence="3">
    <location>
        <begin position="56"/>
        <end position="172"/>
    </location>
</feature>
<dbReference type="PANTHER" id="PTHR10693:SF20">
    <property type="entry name" value="AT27578P"/>
    <property type="match status" value="1"/>
</dbReference>
<feature type="compositionally biased region" description="Gly residues" evidence="2">
    <location>
        <begin position="440"/>
        <end position="468"/>
    </location>
</feature>
<dbReference type="GO" id="GO:1990904">
    <property type="term" value="C:ribonucleoprotein complex"/>
    <property type="evidence" value="ECO:0007669"/>
    <property type="project" value="TreeGrafter"/>
</dbReference>
<feature type="compositionally biased region" description="Polar residues" evidence="2">
    <location>
        <begin position="315"/>
        <end position="333"/>
    </location>
</feature>
<evidence type="ECO:0000256" key="1">
    <source>
        <dbReference type="ARBA" id="ARBA00022884"/>
    </source>
</evidence>
<dbReference type="SUPFAM" id="SSF54427">
    <property type="entry name" value="NTF2-like"/>
    <property type="match status" value="1"/>
</dbReference>